<evidence type="ECO:0000313" key="7">
    <source>
        <dbReference type="Proteomes" id="UP001255416"/>
    </source>
</evidence>
<dbReference type="Gene3D" id="1.10.10.10">
    <property type="entry name" value="Winged helix-like DNA-binding domain superfamily/Winged helix DNA-binding domain"/>
    <property type="match status" value="1"/>
</dbReference>
<dbReference type="InterPro" id="IPR000847">
    <property type="entry name" value="LysR_HTH_N"/>
</dbReference>
<dbReference type="SUPFAM" id="SSF53850">
    <property type="entry name" value="Periplasmic binding protein-like II"/>
    <property type="match status" value="1"/>
</dbReference>
<comment type="caution">
    <text evidence="6">The sequence shown here is derived from an EMBL/GenBank/DDBJ whole genome shotgun (WGS) entry which is preliminary data.</text>
</comment>
<dbReference type="NCBIfam" id="NF009888">
    <property type="entry name" value="PRK13348.1"/>
    <property type="match status" value="1"/>
</dbReference>
<proteinExistence type="inferred from homology"/>
<dbReference type="PROSITE" id="PS50931">
    <property type="entry name" value="HTH_LYSR"/>
    <property type="match status" value="1"/>
</dbReference>
<dbReference type="SUPFAM" id="SSF46785">
    <property type="entry name" value="Winged helix' DNA-binding domain"/>
    <property type="match status" value="1"/>
</dbReference>
<keyword evidence="2" id="KW-0805">Transcription regulation</keyword>
<evidence type="ECO:0000313" key="6">
    <source>
        <dbReference type="EMBL" id="MDU9006322.1"/>
    </source>
</evidence>
<organism evidence="6 7">
    <name type="scientific">Sedimentitalea todarodis</name>
    <dbReference type="NCBI Taxonomy" id="1631240"/>
    <lineage>
        <taxon>Bacteria</taxon>
        <taxon>Pseudomonadati</taxon>
        <taxon>Pseudomonadota</taxon>
        <taxon>Alphaproteobacteria</taxon>
        <taxon>Rhodobacterales</taxon>
        <taxon>Paracoccaceae</taxon>
        <taxon>Sedimentitalea</taxon>
    </lineage>
</organism>
<dbReference type="InterPro" id="IPR017685">
    <property type="entry name" value="ArgP"/>
</dbReference>
<protein>
    <submittedName>
        <fullName evidence="6">LysR family transcriptional regulator ArgP</fullName>
    </submittedName>
</protein>
<sequence length="294" mass="31565">MQFDPHQLAALTAVLRNGSFEAAASDLGVTPSAVSQRIRALEDRIGGALVLRGAPCTGTPAGTRLAKHAEDVTLLEAQLSRELALENTTGPARIKIAVNADSLATWLIHALPNAQDVLFDLVIDDQDHSAQWLRRGEVSMAITALEKPAAGCDAWSLGALRYIPTASPLFVDRWFHDSVDAETLLRAPCLTFDARDMLQRRWIDQMFGAKLSPPAHYLPSTHAFVDAARLGLGWGMNPEQLVTGHLVDGTLVPLIADAPLDVPLSLQASRIMAPTLAPLVRAIRAAATEGLVQT</sequence>
<comment type="similarity">
    <text evidence="1">Belongs to the LysR transcriptional regulatory family.</text>
</comment>
<dbReference type="NCBIfam" id="TIGR03298">
    <property type="entry name" value="argP"/>
    <property type="match status" value="1"/>
</dbReference>
<evidence type="ECO:0000256" key="4">
    <source>
        <dbReference type="ARBA" id="ARBA00023163"/>
    </source>
</evidence>
<dbReference type="RefSeq" id="WP_316781210.1">
    <property type="nucleotide sequence ID" value="NZ_JASMWN010000022.1"/>
</dbReference>
<evidence type="ECO:0000259" key="5">
    <source>
        <dbReference type="PROSITE" id="PS50931"/>
    </source>
</evidence>
<accession>A0ABU3VJF1</accession>
<keyword evidence="4" id="KW-0804">Transcription</keyword>
<evidence type="ECO:0000256" key="3">
    <source>
        <dbReference type="ARBA" id="ARBA00023125"/>
    </source>
</evidence>
<dbReference type="EMBL" id="JASMWN010000022">
    <property type="protein sequence ID" value="MDU9006322.1"/>
    <property type="molecule type" value="Genomic_DNA"/>
</dbReference>
<evidence type="ECO:0000256" key="2">
    <source>
        <dbReference type="ARBA" id="ARBA00023015"/>
    </source>
</evidence>
<dbReference type="NCBIfam" id="NF002964">
    <property type="entry name" value="PRK03635.1"/>
    <property type="match status" value="1"/>
</dbReference>
<dbReference type="InterPro" id="IPR050176">
    <property type="entry name" value="LTTR"/>
</dbReference>
<reference evidence="7" key="1">
    <citation type="submission" date="2023-05" db="EMBL/GenBank/DDBJ databases">
        <title>Sedimentitalea sp. nov. JM2-8.</title>
        <authorList>
            <person name="Huang J."/>
        </authorList>
    </citation>
    <scope>NUCLEOTIDE SEQUENCE [LARGE SCALE GENOMIC DNA]</scope>
    <source>
        <strain evidence="7">KHS03</strain>
    </source>
</reference>
<keyword evidence="7" id="KW-1185">Reference proteome</keyword>
<dbReference type="Pfam" id="PF00126">
    <property type="entry name" value="HTH_1"/>
    <property type="match status" value="1"/>
</dbReference>
<dbReference type="PANTHER" id="PTHR30579:SF2">
    <property type="entry name" value="HTH-TYPE TRANSCRIPTIONAL REGULATOR ARGP"/>
    <property type="match status" value="1"/>
</dbReference>
<dbReference type="Gene3D" id="3.40.190.290">
    <property type="match status" value="1"/>
</dbReference>
<feature type="domain" description="HTH lysR-type" evidence="5">
    <location>
        <begin position="3"/>
        <end position="59"/>
    </location>
</feature>
<gene>
    <name evidence="6" type="ORF">QO231_21035</name>
</gene>
<dbReference type="Proteomes" id="UP001255416">
    <property type="component" value="Unassembled WGS sequence"/>
</dbReference>
<evidence type="ECO:0000256" key="1">
    <source>
        <dbReference type="ARBA" id="ARBA00009437"/>
    </source>
</evidence>
<dbReference type="PANTHER" id="PTHR30579">
    <property type="entry name" value="TRANSCRIPTIONAL REGULATOR"/>
    <property type="match status" value="1"/>
</dbReference>
<dbReference type="InterPro" id="IPR005119">
    <property type="entry name" value="LysR_subst-bd"/>
</dbReference>
<dbReference type="Pfam" id="PF03466">
    <property type="entry name" value="LysR_substrate"/>
    <property type="match status" value="1"/>
</dbReference>
<keyword evidence="3" id="KW-0238">DNA-binding</keyword>
<dbReference type="InterPro" id="IPR036388">
    <property type="entry name" value="WH-like_DNA-bd_sf"/>
</dbReference>
<name>A0ABU3VJF1_9RHOB</name>
<dbReference type="InterPro" id="IPR036390">
    <property type="entry name" value="WH_DNA-bd_sf"/>
</dbReference>